<evidence type="ECO:0000256" key="5">
    <source>
        <dbReference type="ARBA" id="ARBA00022519"/>
    </source>
</evidence>
<protein>
    <recommendedName>
        <fullName evidence="10">Type II secretion system protein M</fullName>
        <shortName evidence="10">T2SS protein M</shortName>
    </recommendedName>
    <alternativeName>
        <fullName evidence="10">General secretion pathway protein M</fullName>
    </alternativeName>
</protein>
<proteinExistence type="inferred from homology"/>
<comment type="function">
    <text evidence="10">Inner membrane component of the type II secretion system required for the energy-dependent secretion of extracellular factors such as proteases and toxins from the periplasm.</text>
</comment>
<keyword evidence="5 10" id="KW-0997">Cell inner membrane</keyword>
<dbReference type="Proteomes" id="UP001157134">
    <property type="component" value="Unassembled WGS sequence"/>
</dbReference>
<evidence type="ECO:0000256" key="8">
    <source>
        <dbReference type="ARBA" id="ARBA00022989"/>
    </source>
</evidence>
<feature type="transmembrane region" description="Helical" evidence="11">
    <location>
        <begin position="15"/>
        <end position="36"/>
    </location>
</feature>
<evidence type="ECO:0000256" key="9">
    <source>
        <dbReference type="ARBA" id="ARBA00023136"/>
    </source>
</evidence>
<keyword evidence="4 10" id="KW-1003">Cell membrane</keyword>
<evidence type="ECO:0000256" key="7">
    <source>
        <dbReference type="ARBA" id="ARBA00022927"/>
    </source>
</evidence>
<keyword evidence="9 10" id="KW-0472">Membrane</keyword>
<name>A0ABQ6H7M3_9GAMM</name>
<evidence type="ECO:0000256" key="4">
    <source>
        <dbReference type="ARBA" id="ARBA00022475"/>
    </source>
</evidence>
<evidence type="ECO:0000313" key="12">
    <source>
        <dbReference type="EMBL" id="GLX83969.1"/>
    </source>
</evidence>
<dbReference type="InterPro" id="IPR007690">
    <property type="entry name" value="T2SS_GspM"/>
</dbReference>
<gene>
    <name evidence="12" type="primary">gspM</name>
    <name evidence="12" type="ORF">tloyanaT_02210</name>
</gene>
<dbReference type="InterPro" id="IPR023229">
    <property type="entry name" value="T2SS_M_periplasmic_sf"/>
</dbReference>
<evidence type="ECO:0000313" key="13">
    <source>
        <dbReference type="Proteomes" id="UP001157134"/>
    </source>
</evidence>
<evidence type="ECO:0000256" key="3">
    <source>
        <dbReference type="ARBA" id="ARBA00022448"/>
    </source>
</evidence>
<dbReference type="RefSeq" id="WP_284295518.1">
    <property type="nucleotide sequence ID" value="NZ_BSSV01000001.1"/>
</dbReference>
<accession>A0ABQ6H7M3</accession>
<comment type="subcellular location">
    <subcellularLocation>
        <location evidence="1">Cell inner membrane</location>
        <topology evidence="1">Single-pass membrane protein</topology>
    </subcellularLocation>
</comment>
<reference evidence="12 13" key="1">
    <citation type="submission" date="2023-03" db="EMBL/GenBank/DDBJ databases">
        <title>Thalassotalea loyana LMG 22536T draft genome sequence.</title>
        <authorList>
            <person name="Sawabe T."/>
        </authorList>
    </citation>
    <scope>NUCLEOTIDE SEQUENCE [LARGE SCALE GENOMIC DNA]</scope>
    <source>
        <strain evidence="12 13">LMG 22536</strain>
    </source>
</reference>
<organism evidence="12 13">
    <name type="scientific">Thalassotalea loyana</name>
    <dbReference type="NCBI Taxonomy" id="280483"/>
    <lineage>
        <taxon>Bacteria</taxon>
        <taxon>Pseudomonadati</taxon>
        <taxon>Pseudomonadota</taxon>
        <taxon>Gammaproteobacteria</taxon>
        <taxon>Alteromonadales</taxon>
        <taxon>Colwelliaceae</taxon>
        <taxon>Thalassotalea</taxon>
    </lineage>
</organism>
<evidence type="ECO:0000256" key="1">
    <source>
        <dbReference type="ARBA" id="ARBA00004377"/>
    </source>
</evidence>
<dbReference type="EMBL" id="BSSV01000001">
    <property type="protein sequence ID" value="GLX83969.1"/>
    <property type="molecule type" value="Genomic_DNA"/>
</dbReference>
<evidence type="ECO:0000256" key="2">
    <source>
        <dbReference type="ARBA" id="ARBA00010637"/>
    </source>
</evidence>
<keyword evidence="13" id="KW-1185">Reference proteome</keyword>
<comment type="similarity">
    <text evidence="2 10">Belongs to the GSP M family.</text>
</comment>
<keyword evidence="8 11" id="KW-1133">Transmembrane helix</keyword>
<sequence>MKEKWQALQPREQQLVAVMAIFVGLFLFITLVWQPLHSGLEASQKKLTRQQELLVWLQDKTAIYQQNAGNSQVRPSSGSLSSITNRSATRNQITITRIQPQGDDLQVWIDEVSFDRLVDWLAMLSASEGIRVKGIDLTNTDQSGVVRVRRLQLGKS</sequence>
<comment type="caution">
    <text evidence="12">The sequence shown here is derived from an EMBL/GenBank/DDBJ whole genome shotgun (WGS) entry which is preliminary data.</text>
</comment>
<dbReference type="SUPFAM" id="SSF103054">
    <property type="entry name" value="General secretion pathway protein M, EpsM"/>
    <property type="match status" value="1"/>
</dbReference>
<dbReference type="PIRSF" id="PIRSF006291">
    <property type="entry name" value="GspM"/>
    <property type="match status" value="1"/>
</dbReference>
<dbReference type="Gene3D" id="3.30.1360.100">
    <property type="entry name" value="General secretion pathway protein M, EpsM"/>
    <property type="match status" value="1"/>
</dbReference>
<evidence type="ECO:0000256" key="10">
    <source>
        <dbReference type="PIRNR" id="PIRNR006291"/>
    </source>
</evidence>
<evidence type="ECO:0000256" key="6">
    <source>
        <dbReference type="ARBA" id="ARBA00022692"/>
    </source>
</evidence>
<keyword evidence="6 11" id="KW-0812">Transmembrane</keyword>
<evidence type="ECO:0000256" key="11">
    <source>
        <dbReference type="SAM" id="Phobius"/>
    </source>
</evidence>
<keyword evidence="7 10" id="KW-0653">Protein transport</keyword>
<dbReference type="Pfam" id="PF04612">
    <property type="entry name" value="T2SSM"/>
    <property type="match status" value="1"/>
</dbReference>
<keyword evidence="3 10" id="KW-0813">Transport</keyword>